<accession>A0AA39G2B5</accession>
<gene>
    <name evidence="2" type="ORF">PV327_005201</name>
</gene>
<sequence length="133" mass="14330">MVHGVKLVAIMEEFIVDKDTMDTDSLEIEATQLSSGPTKLDLTKGGLSRIPESILAFSATEEILLGHNRLTNPNSNLKILHKVVGASKCDFAGPFEQQDRASARRDPSTCQVSAPELPNPDVGNRQAVCGIKS</sequence>
<evidence type="ECO:0000256" key="1">
    <source>
        <dbReference type="SAM" id="MobiDB-lite"/>
    </source>
</evidence>
<dbReference type="Proteomes" id="UP001168972">
    <property type="component" value="Unassembled WGS sequence"/>
</dbReference>
<comment type="caution">
    <text evidence="2">The sequence shown here is derived from an EMBL/GenBank/DDBJ whole genome shotgun (WGS) entry which is preliminary data.</text>
</comment>
<evidence type="ECO:0000313" key="3">
    <source>
        <dbReference type="Proteomes" id="UP001168972"/>
    </source>
</evidence>
<dbReference type="AlphaFoldDB" id="A0AA39G2B5"/>
<protein>
    <submittedName>
        <fullName evidence="2">Uncharacterized protein</fullName>
    </submittedName>
</protein>
<reference evidence="2" key="1">
    <citation type="journal article" date="2023" name="bioRxiv">
        <title>Scaffold-level genome assemblies of two parasitoid biocontrol wasps reveal the parthenogenesis mechanism and an associated novel virus.</title>
        <authorList>
            <person name="Inwood S."/>
            <person name="Skelly J."/>
            <person name="Guhlin J."/>
            <person name="Harrop T."/>
            <person name="Goldson S."/>
            <person name="Dearden P."/>
        </authorList>
    </citation>
    <scope>NUCLEOTIDE SEQUENCE</scope>
    <source>
        <strain evidence="2">Lincoln</strain>
        <tissue evidence="2">Whole body</tissue>
    </source>
</reference>
<reference evidence="2" key="2">
    <citation type="submission" date="2023-03" db="EMBL/GenBank/DDBJ databases">
        <authorList>
            <person name="Inwood S.N."/>
            <person name="Skelly J.G."/>
            <person name="Guhlin J."/>
            <person name="Harrop T.W.R."/>
            <person name="Goldson S.G."/>
            <person name="Dearden P.K."/>
        </authorList>
    </citation>
    <scope>NUCLEOTIDE SEQUENCE</scope>
    <source>
        <strain evidence="2">Lincoln</strain>
        <tissue evidence="2">Whole body</tissue>
    </source>
</reference>
<evidence type="ECO:0000313" key="2">
    <source>
        <dbReference type="EMBL" id="KAK0179449.1"/>
    </source>
</evidence>
<feature type="compositionally biased region" description="Basic and acidic residues" evidence="1">
    <location>
        <begin position="97"/>
        <end position="107"/>
    </location>
</feature>
<keyword evidence="3" id="KW-1185">Reference proteome</keyword>
<organism evidence="2 3">
    <name type="scientific">Microctonus hyperodae</name>
    <name type="common">Parasitoid wasp</name>
    <dbReference type="NCBI Taxonomy" id="165561"/>
    <lineage>
        <taxon>Eukaryota</taxon>
        <taxon>Metazoa</taxon>
        <taxon>Ecdysozoa</taxon>
        <taxon>Arthropoda</taxon>
        <taxon>Hexapoda</taxon>
        <taxon>Insecta</taxon>
        <taxon>Pterygota</taxon>
        <taxon>Neoptera</taxon>
        <taxon>Endopterygota</taxon>
        <taxon>Hymenoptera</taxon>
        <taxon>Apocrita</taxon>
        <taxon>Ichneumonoidea</taxon>
        <taxon>Braconidae</taxon>
        <taxon>Euphorinae</taxon>
        <taxon>Microctonus</taxon>
    </lineage>
</organism>
<proteinExistence type="predicted"/>
<name>A0AA39G2B5_MICHY</name>
<feature type="region of interest" description="Disordered" evidence="1">
    <location>
        <begin position="97"/>
        <end position="123"/>
    </location>
</feature>
<dbReference type="EMBL" id="JAQQBR010000003">
    <property type="protein sequence ID" value="KAK0179449.1"/>
    <property type="molecule type" value="Genomic_DNA"/>
</dbReference>